<dbReference type="AlphaFoldDB" id="A0A8H3FQZ5"/>
<dbReference type="SUPFAM" id="SSF52540">
    <property type="entry name" value="P-loop containing nucleoside triphosphate hydrolases"/>
    <property type="match status" value="1"/>
</dbReference>
<evidence type="ECO:0000313" key="3">
    <source>
        <dbReference type="Proteomes" id="UP000664169"/>
    </source>
</evidence>
<keyword evidence="1" id="KW-0472">Membrane</keyword>
<dbReference type="PANTHER" id="PTHR36978:SF3">
    <property type="entry name" value="P-LOOP CONTAINING NUCLEOSIDE TRIPHOSPHATE HYDROLASE PROTEIN"/>
    <property type="match status" value="1"/>
</dbReference>
<protein>
    <recommendedName>
        <fullName evidence="4">NAD dependent epimerase/dehydratase</fullName>
    </recommendedName>
</protein>
<dbReference type="Gene3D" id="3.40.50.300">
    <property type="entry name" value="P-loop containing nucleotide triphosphate hydrolases"/>
    <property type="match status" value="1"/>
</dbReference>
<evidence type="ECO:0000256" key="1">
    <source>
        <dbReference type="SAM" id="Phobius"/>
    </source>
</evidence>
<dbReference type="Proteomes" id="UP000664169">
    <property type="component" value="Unassembled WGS sequence"/>
</dbReference>
<keyword evidence="3" id="KW-1185">Reference proteome</keyword>
<dbReference type="PANTHER" id="PTHR36978">
    <property type="entry name" value="P-LOOP CONTAINING NUCLEOTIDE TRIPHOSPHATE HYDROLASE"/>
    <property type="match status" value="1"/>
</dbReference>
<keyword evidence="1" id="KW-0812">Transmembrane</keyword>
<sequence length="260" mass="28974">MGNQVSKPQPGTQFRVIGAGLSRTGTASFSEALRILLNGPVYHGGTQITQGSEAEILSWMKLLSNFPAKSTEDKALTHDILRTRLKGYAAVTDAPGSGLVPELLETFPDALVICTVRDPEAWVKSLSAVATLTSRAILRVVLFPLSPMRYFVDYLHELARQWTYLYGEGDPVSLQTYNRHIEWLKETVPEDKLMFFDVRDGWEPLCDRLGLPIPDVPFPRINDGEAIDKLAKEIIIKGLTRWAMIFGTVIAGYVAWRIGK</sequence>
<comment type="caution">
    <text evidence="2">The sequence shown here is derived from an EMBL/GenBank/DDBJ whole genome shotgun (WGS) entry which is preliminary data.</text>
</comment>
<evidence type="ECO:0008006" key="4">
    <source>
        <dbReference type="Google" id="ProtNLM"/>
    </source>
</evidence>
<evidence type="ECO:0000313" key="2">
    <source>
        <dbReference type="EMBL" id="CAF9927794.1"/>
    </source>
</evidence>
<dbReference type="EMBL" id="CAJPDQ010000028">
    <property type="protein sequence ID" value="CAF9927794.1"/>
    <property type="molecule type" value="Genomic_DNA"/>
</dbReference>
<accession>A0A8H3FQZ5</accession>
<dbReference type="InterPro" id="IPR040632">
    <property type="entry name" value="Sulfotransfer_4"/>
</dbReference>
<name>A0A8H3FQZ5_9LECA</name>
<feature type="transmembrane region" description="Helical" evidence="1">
    <location>
        <begin position="239"/>
        <end position="256"/>
    </location>
</feature>
<dbReference type="Pfam" id="PF17784">
    <property type="entry name" value="Sulfotransfer_4"/>
    <property type="match status" value="1"/>
</dbReference>
<keyword evidence="1" id="KW-1133">Transmembrane helix</keyword>
<dbReference type="OrthoDB" id="408152at2759"/>
<proteinExistence type="predicted"/>
<dbReference type="InterPro" id="IPR027417">
    <property type="entry name" value="P-loop_NTPase"/>
</dbReference>
<reference evidence="2" key="1">
    <citation type="submission" date="2021-03" db="EMBL/GenBank/DDBJ databases">
        <authorList>
            <person name="Tagirdzhanova G."/>
        </authorList>
    </citation>
    <scope>NUCLEOTIDE SEQUENCE</scope>
</reference>
<organism evidence="2 3">
    <name type="scientific">Gomphillus americanus</name>
    <dbReference type="NCBI Taxonomy" id="1940652"/>
    <lineage>
        <taxon>Eukaryota</taxon>
        <taxon>Fungi</taxon>
        <taxon>Dikarya</taxon>
        <taxon>Ascomycota</taxon>
        <taxon>Pezizomycotina</taxon>
        <taxon>Lecanoromycetes</taxon>
        <taxon>OSLEUM clade</taxon>
        <taxon>Ostropomycetidae</taxon>
        <taxon>Ostropales</taxon>
        <taxon>Graphidaceae</taxon>
        <taxon>Gomphilloideae</taxon>
        <taxon>Gomphillus</taxon>
    </lineage>
</organism>
<gene>
    <name evidence="2" type="ORF">GOMPHAMPRED_004484</name>
</gene>